<dbReference type="GO" id="GO:0045927">
    <property type="term" value="P:positive regulation of growth"/>
    <property type="evidence" value="ECO:0007669"/>
    <property type="project" value="InterPro"/>
</dbReference>
<dbReference type="Proteomes" id="UP000015105">
    <property type="component" value="Chromosome 5D"/>
</dbReference>
<reference evidence="2" key="1">
    <citation type="journal article" date="2014" name="Science">
        <title>Ancient hybridizations among the ancestral genomes of bread wheat.</title>
        <authorList>
            <consortium name="International Wheat Genome Sequencing Consortium,"/>
            <person name="Marcussen T."/>
            <person name="Sandve S.R."/>
            <person name="Heier L."/>
            <person name="Spannagl M."/>
            <person name="Pfeifer M."/>
            <person name="Jakobsen K.S."/>
            <person name="Wulff B.B."/>
            <person name="Steuernagel B."/>
            <person name="Mayer K.F."/>
            <person name="Olsen O.A."/>
        </authorList>
    </citation>
    <scope>NUCLEOTIDE SEQUENCE [LARGE SCALE GENOMIC DNA]</scope>
    <source>
        <strain evidence="2">cv. AL8/78</strain>
    </source>
</reference>
<dbReference type="Gramene" id="AET5Gv20682100.30">
    <property type="protein sequence ID" value="AET5Gv20682100.30"/>
    <property type="gene ID" value="AET5Gv20682100"/>
</dbReference>
<organism evidence="1 2">
    <name type="scientific">Aegilops tauschii subsp. strangulata</name>
    <name type="common">Goatgrass</name>
    <dbReference type="NCBI Taxonomy" id="200361"/>
    <lineage>
        <taxon>Eukaryota</taxon>
        <taxon>Viridiplantae</taxon>
        <taxon>Streptophyta</taxon>
        <taxon>Embryophyta</taxon>
        <taxon>Tracheophyta</taxon>
        <taxon>Spermatophyta</taxon>
        <taxon>Magnoliopsida</taxon>
        <taxon>Liliopsida</taxon>
        <taxon>Poales</taxon>
        <taxon>Poaceae</taxon>
        <taxon>BOP clade</taxon>
        <taxon>Pooideae</taxon>
        <taxon>Triticodae</taxon>
        <taxon>Triticeae</taxon>
        <taxon>Triticinae</taxon>
        <taxon>Aegilops</taxon>
    </lineage>
</organism>
<protein>
    <recommendedName>
        <fullName evidence="3">DUF668 domain-containing protein</fullName>
    </recommendedName>
</protein>
<keyword evidence="2" id="KW-1185">Reference proteome</keyword>
<evidence type="ECO:0000313" key="2">
    <source>
        <dbReference type="Proteomes" id="UP000015105"/>
    </source>
</evidence>
<evidence type="ECO:0008006" key="3">
    <source>
        <dbReference type="Google" id="ProtNLM"/>
    </source>
</evidence>
<sequence length="108" mass="12317">MTVAEVRAEMDRVLRWLVPAAESTRYFVQVLQFYLAEWAMKGTECVDIDEANWFERDSRISVGSMLAHADAKVSKVETLYYANKETTEGYIAELVLALHLLVSLPTDE</sequence>
<reference evidence="1" key="5">
    <citation type="journal article" date="2021" name="G3 (Bethesda)">
        <title>Aegilops tauschii genome assembly Aet v5.0 features greater sequence contiguity and improved annotation.</title>
        <authorList>
            <person name="Wang L."/>
            <person name="Zhu T."/>
            <person name="Rodriguez J.C."/>
            <person name="Deal K.R."/>
            <person name="Dubcovsky J."/>
            <person name="McGuire P.E."/>
            <person name="Lux T."/>
            <person name="Spannagl M."/>
            <person name="Mayer K.F.X."/>
            <person name="Baldrich P."/>
            <person name="Meyers B.C."/>
            <person name="Huo N."/>
            <person name="Gu Y.Q."/>
            <person name="Zhou H."/>
            <person name="Devos K.M."/>
            <person name="Bennetzen J.L."/>
            <person name="Unver T."/>
            <person name="Budak H."/>
            <person name="Gulick P.J."/>
            <person name="Galiba G."/>
            <person name="Kalapos B."/>
            <person name="Nelson D.R."/>
            <person name="Li P."/>
            <person name="You F.M."/>
            <person name="Luo M.C."/>
            <person name="Dvorak J."/>
        </authorList>
    </citation>
    <scope>NUCLEOTIDE SEQUENCE [LARGE SCALE GENOMIC DNA]</scope>
    <source>
        <strain evidence="1">cv. AL8/78</strain>
    </source>
</reference>
<name>A0A453L9F6_AEGTS</name>
<dbReference type="PANTHER" id="PTHR31730">
    <property type="entry name" value="OS01G0873900 PROTEIN"/>
    <property type="match status" value="1"/>
</dbReference>
<dbReference type="InterPro" id="IPR045021">
    <property type="entry name" value="PSI1/2/3"/>
</dbReference>
<reference evidence="1" key="4">
    <citation type="submission" date="2019-03" db="UniProtKB">
        <authorList>
            <consortium name="EnsemblPlants"/>
        </authorList>
    </citation>
    <scope>IDENTIFICATION</scope>
</reference>
<reference evidence="2" key="2">
    <citation type="journal article" date="2017" name="Nat. Plants">
        <title>The Aegilops tauschii genome reveals multiple impacts of transposons.</title>
        <authorList>
            <person name="Zhao G."/>
            <person name="Zou C."/>
            <person name="Li K."/>
            <person name="Wang K."/>
            <person name="Li T."/>
            <person name="Gao L."/>
            <person name="Zhang X."/>
            <person name="Wang H."/>
            <person name="Yang Z."/>
            <person name="Liu X."/>
            <person name="Jiang W."/>
            <person name="Mao L."/>
            <person name="Kong X."/>
            <person name="Jiao Y."/>
            <person name="Jia J."/>
        </authorList>
    </citation>
    <scope>NUCLEOTIDE SEQUENCE [LARGE SCALE GENOMIC DNA]</scope>
    <source>
        <strain evidence="2">cv. AL8/78</strain>
    </source>
</reference>
<proteinExistence type="predicted"/>
<dbReference type="PANTHER" id="PTHR31730:SF19">
    <property type="entry name" value="PROTEIN KINASE DOMAIN-CONTAINING PROTEIN"/>
    <property type="match status" value="1"/>
</dbReference>
<evidence type="ECO:0000313" key="1">
    <source>
        <dbReference type="EnsemblPlants" id="AET5Gv20682100.30"/>
    </source>
</evidence>
<dbReference type="AlphaFoldDB" id="A0A453L9F6"/>
<reference evidence="1" key="3">
    <citation type="journal article" date="2017" name="Nature">
        <title>Genome sequence of the progenitor of the wheat D genome Aegilops tauschii.</title>
        <authorList>
            <person name="Luo M.C."/>
            <person name="Gu Y.Q."/>
            <person name="Puiu D."/>
            <person name="Wang H."/>
            <person name="Twardziok S.O."/>
            <person name="Deal K.R."/>
            <person name="Huo N."/>
            <person name="Zhu T."/>
            <person name="Wang L."/>
            <person name="Wang Y."/>
            <person name="McGuire P.E."/>
            <person name="Liu S."/>
            <person name="Long H."/>
            <person name="Ramasamy R.K."/>
            <person name="Rodriguez J.C."/>
            <person name="Van S.L."/>
            <person name="Yuan L."/>
            <person name="Wang Z."/>
            <person name="Xia Z."/>
            <person name="Xiao L."/>
            <person name="Anderson O.D."/>
            <person name="Ouyang S."/>
            <person name="Liang Y."/>
            <person name="Zimin A.V."/>
            <person name="Pertea G."/>
            <person name="Qi P."/>
            <person name="Bennetzen J.L."/>
            <person name="Dai X."/>
            <person name="Dawson M.W."/>
            <person name="Muller H.G."/>
            <person name="Kugler K."/>
            <person name="Rivarola-Duarte L."/>
            <person name="Spannagl M."/>
            <person name="Mayer K.F.X."/>
            <person name="Lu F.H."/>
            <person name="Bevan M.W."/>
            <person name="Leroy P."/>
            <person name="Li P."/>
            <person name="You F.M."/>
            <person name="Sun Q."/>
            <person name="Liu Z."/>
            <person name="Lyons E."/>
            <person name="Wicker T."/>
            <person name="Salzberg S.L."/>
            <person name="Devos K.M."/>
            <person name="Dvorak J."/>
        </authorList>
    </citation>
    <scope>NUCLEOTIDE SEQUENCE [LARGE SCALE GENOMIC DNA]</scope>
    <source>
        <strain evidence="1">cv. AL8/78</strain>
    </source>
</reference>
<dbReference type="EnsemblPlants" id="AET5Gv20682100.30">
    <property type="protein sequence ID" value="AET5Gv20682100.30"/>
    <property type="gene ID" value="AET5Gv20682100"/>
</dbReference>
<accession>A0A453L9F6</accession>